<feature type="compositionally biased region" description="Low complexity" evidence="3">
    <location>
        <begin position="41"/>
        <end position="53"/>
    </location>
</feature>
<dbReference type="SMART" id="SM00327">
    <property type="entry name" value="VWA"/>
    <property type="match status" value="1"/>
</dbReference>
<dbReference type="Gene3D" id="3.40.50.410">
    <property type="entry name" value="von Willebrand factor, type A domain"/>
    <property type="match status" value="2"/>
</dbReference>
<organism evidence="7 8">
    <name type="scientific">Chaetoceros tenuissimus</name>
    <dbReference type="NCBI Taxonomy" id="426638"/>
    <lineage>
        <taxon>Eukaryota</taxon>
        <taxon>Sar</taxon>
        <taxon>Stramenopiles</taxon>
        <taxon>Ochrophyta</taxon>
        <taxon>Bacillariophyta</taxon>
        <taxon>Coscinodiscophyceae</taxon>
        <taxon>Chaetocerotophycidae</taxon>
        <taxon>Chaetocerotales</taxon>
        <taxon>Chaetocerotaceae</taxon>
        <taxon>Chaetoceros</taxon>
    </lineage>
</organism>
<reference evidence="7 8" key="1">
    <citation type="journal article" date="2021" name="Sci. Rep.">
        <title>The genome of the diatom Chaetoceros tenuissimus carries an ancient integrated fragment of an extant virus.</title>
        <authorList>
            <person name="Hongo Y."/>
            <person name="Kimura K."/>
            <person name="Takaki Y."/>
            <person name="Yoshida Y."/>
            <person name="Baba S."/>
            <person name="Kobayashi G."/>
            <person name="Nagasaki K."/>
            <person name="Hano T."/>
            <person name="Tomaru Y."/>
        </authorList>
    </citation>
    <scope>NUCLEOTIDE SEQUENCE [LARGE SCALE GENOMIC DNA]</scope>
    <source>
        <strain evidence="7 8">NIES-3715</strain>
    </source>
</reference>
<keyword evidence="1" id="KW-0653">Protein transport</keyword>
<evidence type="ECO:0008006" key="9">
    <source>
        <dbReference type="Google" id="ProtNLM"/>
    </source>
</evidence>
<dbReference type="SMART" id="SM00271">
    <property type="entry name" value="DnaJ"/>
    <property type="match status" value="1"/>
</dbReference>
<dbReference type="InterPro" id="IPR036465">
    <property type="entry name" value="vWFA_dom_sf"/>
</dbReference>
<dbReference type="PANTHER" id="PTHR30612:SF0">
    <property type="entry name" value="CHLOROPLAST PROTEIN-TRANSPORTING ATPASE"/>
    <property type="match status" value="1"/>
</dbReference>
<feature type="compositionally biased region" description="Basic residues" evidence="3">
    <location>
        <begin position="2256"/>
        <end position="2274"/>
    </location>
</feature>
<keyword evidence="2" id="KW-0811">Translocation</keyword>
<dbReference type="CDD" id="cd00198">
    <property type="entry name" value="vWFA"/>
    <property type="match status" value="1"/>
</dbReference>
<dbReference type="GO" id="GO:0016020">
    <property type="term" value="C:membrane"/>
    <property type="evidence" value="ECO:0007669"/>
    <property type="project" value="InterPro"/>
</dbReference>
<dbReference type="Pfam" id="PF00226">
    <property type="entry name" value="DnaJ"/>
    <property type="match status" value="1"/>
</dbReference>
<feature type="domain" description="J" evidence="4">
    <location>
        <begin position="1699"/>
        <end position="1766"/>
    </location>
</feature>
<sequence>MTAAKHFCNMSADGTASGAVPMDEDPSPCNETGATLNSEDNNMNNAPSSPSSMDWEKVGEDNSDGNDDGKADDNAVENVVGTFTDGTVTENNSTAAAVTTHHSSQQNFDEEYSFGSSSDEEEENELADVSLDTSFDMQILQSSIEQSTGALDLVRDRDVIMVVGKTGVGKSTFIQGIAGKRIHTVDHTSQSYGETATKTVYDAQDALENFEIGHGKVSKTRSLNAFLHKNSVDDTECVYLDSPGLEDTRGVEMDIATSALLSQVAKRCKSLRFAVLIHCASLLEDRGNAFRSVIKFAKRFVQDFNESKCSFMFLFTHTDEIGMSRSSCGNDSKKWLQNEIVHISEAAVDEEISKVLSFIGKSLKKGYPFASTFHPLDTDYDKMSFDLEKKLQPLENLTSASTCNLNLASKLKLEVAVQSLLQRLQVTLNLSPSDISPIKEIQKTFHYLREYIGVPSVIDATRRCEDIIHDHKISLRNSIESEYERWLSQSSDFTEVNALALKNTLHRLHKFNSTFSIENWIQSKAADLLALKDDILERANNFRSFNRQLQKFQVWVGTFEVYSEYHSDFISRIVDLFESALRTVSETELSTIHELQGEELASFVHSYLLLHTTGAFSDQKLKFDENTTSNMEKVLGGLEHIFLSWVKTASDMLESSSESGHINFEDNLGDLASYVRFFERVKDDIEKNGIEVISLDDLINSSLKSIMNDVREAFRICCNDMKNTDFDCRDADQRKLNWMQDVCDRFSGLNSTYTNELYSLLSAEVNKIKSSLLSTSGELDTMSRYTEEHGLRNGVRLGQEVVNFMKCRWFDKFLPREEEFIANCCIAISRSIQTRIDTKSNELSQYEKCLGIGREGSSDSITGLGELFPELKEIDAYISIVQTEDKSTPINPNMVGNDVVSNVSANNFRPCSACGKTLQKLEFSNSQWRKSETARCKSCVESKRKSAVDVTMEDAERPPTAKEAPLLAQKCTKILEHYSLHLGNETRSLVDEWVKNVGLRKIELLSEIAQSLEHILADAIALKKISSIETVLRESETIISNIFECCERLSQLIDSELSHFGGDFSLKAQVLDFIVSCHCLPFFGRKVSDPNKILIKVRNLVAFEAQRLESEIERTSDWDKIDNQINLFKKAVVLDKFVCEEVTARLYTLNNLREKKEGQVDEHLKEMIDANNFKGLAEFLTPLSDSEDQIKKQRFGSYLDDIVMKLEIIIKDINRCMKHGTRSTKALPTDEDTIEEIAQKMNILETAADSLKGLVRPRIDLSSELKELKTMISNGLKPHLEQFSKCIFKKDFVRAAILDVQISSMIQHLQKYVKNSMKKQRDVNKDKYEEQLKNVICYVHDFVKSGFRKRDDLLSSLRSLSEAKGKTDTTLERLASLYDKTQKLLLERVREFISYSQESVSEYECFDDVIPMLHVLQREMEGSFRPHFPNELVLECNHLRERLEHEKKESDRLLEFGESDVKEKIEFWRKKLNKLRSPSVMQYIQRFIGIGDKTSYQKLKQGLIRKCDMRLRQADEALKLHDHRNVQCCIDFLVLVEKKLREHVDIKARLRKLQERCISMFLDLCHSVGKMLKKKDISKFEERFVDFRGFVLYISCVLASKQGQKEFTLVNQLLHESFVHHLELFHTIVKKEAIDCSDIRIKVTQLRKIGAFMSDRVTVLNEEIKCSLSHDKGTDQWLDKIQALCSKHFSDGRDFGKLKFCIELGVAPSATKKEIKSAYKQKAKLYHPDKGGSPELFRKIKEAQDELLGSNRFKTSDRARAFDEILRGIGEHLRALSRQFMNEQRYDMAESLLFQLPALKELQNLVDPPLKSKEVQDSVRGIIKGHVEKMRVEVDTAWSERRYKDLNDCITDLKAMEDSFKAYPEIFSTSWNNGIVETIEAEIEGLGKKAKACLSSHAVAKKKEGDFKRHLIQMGSVLVELPSFKSFARQEISNILDSCLDKAWGYSFLFEFGLSMQTGDDFTDDGEKRIAQMTVAEFDHFKEVLTMCWNQETSQKPVEDVVVDITGEYRSSSSSTGKMNIDQDELIQSFKVYDAQYKTLLGEYIKPDAHLPDLVKKVKSHAKKLLPISCDKKWTNDEKKQIPFLLAGVFSLFTIIKSGASFNRIEEAGGSSSFGDQLLMKPHNIQVLTLLYMFGCGKGSKSSLDSQLMQIRTGEGKSMILGAAATVLALLGFRVRTVCYSEYLSSRDFTLFEEVFQKFGVIDLVTYSKITTFAEDSTASKGNIRDLTESLLRGVLSTSATSMSKMNTEDAPAAKSPRRRLRSHTPAKNKKKQKISASSACHTEAIINSSSDSLKSNSSEEISEEILLVDEVDVFFGSEFYGKTYNQVIEFKEPEITAILKRIWEAHKTGHRLRLNDVKAMSDYKTLLSKMSSFDFVLDNEINLMLSQVKRVDDVQYFLDSDNDRIGYKVMDTISYNVTYGYTTIFLYLKEAENLKNKAATLSRALVMPISCGQFSYANISPTRIMGVSGTLASIGENEKTVLDRYGLNKYIFVPSVYGASNFQFDKAGEGISFESSKSNFYHKISAEIVAATKSKRAVIVFFRDSSKLNEFVGTATYRQLGRHKSLLREDMSPHEKDFVISKAATAGQITLSTAVFGRGTDFFCKDGSVEKNGGVHIIQTFLSKEVSEEVQIQGRTARQGKRGSYQLILLESDLESDFGITIAEKEQLPKGQWYEWLCKVRVKHQKEQSIRTEESLQDAKEKDRLTHNYFDSLLAGNKAKSLEQFKNLYQLIKKPPVPSSVHVGLALVIDVTGSMAPYAKSTVTTIENLLRGRTSLISKLSTTFPDIEFQLQVGCLCFKDIDDGANKFIELKNGDGSHFTNDISAALNFVKKACASPSGGFDLAEDIIGAIHRSANWKIGEDWTSDIKFMMLFSDAAAHGLLSTPITNGDNYATRHPEGLTAKDAVASLVAKDADLFFCSFNPAATERTEEKLFKCFQQDAGNVAEHSITRIPMVPKEAVVSSKSSAEKGRHIIFVLDESGSMSCSWSGVVDAYNQYIAKRKQSQSDADLVSVVQFNESSRTTVQHASLSSAPNDLPYCGGGTSFHPASVEACKLARGSPSTHVPAIVFMSDGQAYDAANAAHEFSQLNSNIYRSSGNHLELHVIGFGGGCNSSQLEQIASASQVGKVHSSANTVDLASVFVDIASTQNVSLLLESEISKKITEAVSDKLSIEYFGS</sequence>
<feature type="domain" description="SecA family profile" evidence="6">
    <location>
        <begin position="1970"/>
        <end position="2676"/>
    </location>
</feature>
<feature type="compositionally biased region" description="Polar residues" evidence="3">
    <location>
        <begin position="29"/>
        <end position="40"/>
    </location>
</feature>
<dbReference type="PROSITE" id="PS50234">
    <property type="entry name" value="VWFA"/>
    <property type="match status" value="1"/>
</dbReference>
<evidence type="ECO:0000259" key="5">
    <source>
        <dbReference type="PROSITE" id="PS50234"/>
    </source>
</evidence>
<dbReference type="InterPro" id="IPR011115">
    <property type="entry name" value="SecA_DEAD"/>
</dbReference>
<feature type="domain" description="VWFA" evidence="5">
    <location>
        <begin position="2973"/>
        <end position="3145"/>
    </location>
</feature>
<dbReference type="InterPro" id="IPR002035">
    <property type="entry name" value="VWF_A"/>
</dbReference>
<evidence type="ECO:0000313" key="8">
    <source>
        <dbReference type="Proteomes" id="UP001054902"/>
    </source>
</evidence>
<dbReference type="PANTHER" id="PTHR30612">
    <property type="entry name" value="SECA INNER MEMBRANE COMPONENT OF SEC PROTEIN SECRETION SYSTEM"/>
    <property type="match status" value="1"/>
</dbReference>
<feature type="region of interest" description="Disordered" evidence="3">
    <location>
        <begin position="2242"/>
        <end position="2280"/>
    </location>
</feature>
<dbReference type="Gene3D" id="3.40.50.300">
    <property type="entry name" value="P-loop containing nucleotide triphosphate hydrolases"/>
    <property type="match status" value="3"/>
</dbReference>
<dbReference type="SUPFAM" id="SSF52540">
    <property type="entry name" value="P-loop containing nucleoside triphosphate hydrolases"/>
    <property type="match status" value="3"/>
</dbReference>
<evidence type="ECO:0000256" key="2">
    <source>
        <dbReference type="ARBA" id="ARBA00023010"/>
    </source>
</evidence>
<keyword evidence="1" id="KW-0813">Transport</keyword>
<evidence type="ECO:0000313" key="7">
    <source>
        <dbReference type="EMBL" id="GFH52904.1"/>
    </source>
</evidence>
<dbReference type="SUPFAM" id="SSF46565">
    <property type="entry name" value="Chaperone J-domain"/>
    <property type="match status" value="1"/>
</dbReference>
<dbReference type="Gene3D" id="1.10.287.110">
    <property type="entry name" value="DnaJ domain"/>
    <property type="match status" value="1"/>
</dbReference>
<dbReference type="GO" id="GO:0017038">
    <property type="term" value="P:protein import"/>
    <property type="evidence" value="ECO:0007669"/>
    <property type="project" value="InterPro"/>
</dbReference>
<dbReference type="GO" id="GO:0006886">
    <property type="term" value="P:intracellular protein transport"/>
    <property type="evidence" value="ECO:0007669"/>
    <property type="project" value="InterPro"/>
</dbReference>
<comment type="caution">
    <text evidence="7">The sequence shown here is derived from an EMBL/GenBank/DDBJ whole genome shotgun (WGS) entry which is preliminary data.</text>
</comment>
<evidence type="ECO:0000259" key="4">
    <source>
        <dbReference type="PROSITE" id="PS50076"/>
    </source>
</evidence>
<feature type="region of interest" description="Disordered" evidence="3">
    <location>
        <begin position="100"/>
        <end position="121"/>
    </location>
</feature>
<dbReference type="PROSITE" id="PS50076">
    <property type="entry name" value="DNAJ_2"/>
    <property type="match status" value="1"/>
</dbReference>
<dbReference type="InterPro" id="IPR001623">
    <property type="entry name" value="DnaJ_domain"/>
</dbReference>
<dbReference type="SUPFAM" id="SSF53300">
    <property type="entry name" value="vWA-like"/>
    <property type="match status" value="2"/>
</dbReference>
<dbReference type="EMBL" id="BLLK01000046">
    <property type="protein sequence ID" value="GFH52904.1"/>
    <property type="molecule type" value="Genomic_DNA"/>
</dbReference>
<dbReference type="GO" id="GO:0005524">
    <property type="term" value="F:ATP binding"/>
    <property type="evidence" value="ECO:0007669"/>
    <property type="project" value="InterPro"/>
</dbReference>
<dbReference type="InterPro" id="IPR000185">
    <property type="entry name" value="SecA"/>
</dbReference>
<dbReference type="PROSITE" id="PS51196">
    <property type="entry name" value="SECA_MOTOR_DEAD"/>
    <property type="match status" value="1"/>
</dbReference>
<keyword evidence="8" id="KW-1185">Reference proteome</keyword>
<dbReference type="CDD" id="cd06257">
    <property type="entry name" value="DnaJ"/>
    <property type="match status" value="1"/>
</dbReference>
<dbReference type="InterPro" id="IPR027417">
    <property type="entry name" value="P-loop_NTPase"/>
</dbReference>
<gene>
    <name evidence="7" type="ORF">CTEN210_09380</name>
</gene>
<dbReference type="InterPro" id="IPR014018">
    <property type="entry name" value="SecA_motor_DEAD"/>
</dbReference>
<dbReference type="Pfam" id="PF00092">
    <property type="entry name" value="VWA"/>
    <property type="match status" value="1"/>
</dbReference>
<feature type="region of interest" description="Disordered" evidence="3">
    <location>
        <begin position="1"/>
        <end position="74"/>
    </location>
</feature>
<evidence type="ECO:0000259" key="6">
    <source>
        <dbReference type="PROSITE" id="PS51196"/>
    </source>
</evidence>
<dbReference type="Pfam" id="PF07517">
    <property type="entry name" value="SecA_DEAD"/>
    <property type="match status" value="1"/>
</dbReference>
<name>A0AAD3CYG1_9STRA</name>
<accession>A0AAD3CYG1</accession>
<evidence type="ECO:0000256" key="3">
    <source>
        <dbReference type="SAM" id="MobiDB-lite"/>
    </source>
</evidence>
<feature type="compositionally biased region" description="Acidic residues" evidence="3">
    <location>
        <begin position="108"/>
        <end position="121"/>
    </location>
</feature>
<dbReference type="Proteomes" id="UP001054902">
    <property type="component" value="Unassembled WGS sequence"/>
</dbReference>
<dbReference type="InterPro" id="IPR036869">
    <property type="entry name" value="J_dom_sf"/>
</dbReference>
<dbReference type="GO" id="GO:0006605">
    <property type="term" value="P:protein targeting"/>
    <property type="evidence" value="ECO:0007669"/>
    <property type="project" value="InterPro"/>
</dbReference>
<evidence type="ECO:0000256" key="1">
    <source>
        <dbReference type="ARBA" id="ARBA00022927"/>
    </source>
</evidence>
<proteinExistence type="predicted"/>
<protein>
    <recommendedName>
        <fullName evidence="9">J domain-containing protein</fullName>
    </recommendedName>
</protein>